<name>A0A5A8F344_9BACT</name>
<comment type="caution">
    <text evidence="3">The sequence shown here is derived from an EMBL/GenBank/DDBJ whole genome shotgun (WGS) entry which is preliminary data.</text>
</comment>
<keyword evidence="1" id="KW-0175">Coiled coil</keyword>
<protein>
    <submittedName>
        <fullName evidence="3">Fimbrial assembly protein</fullName>
    </submittedName>
</protein>
<evidence type="ECO:0000313" key="3">
    <source>
        <dbReference type="EMBL" id="KAA0258427.1"/>
    </source>
</evidence>
<keyword evidence="2" id="KW-0812">Transmembrane</keyword>
<evidence type="ECO:0000256" key="1">
    <source>
        <dbReference type="SAM" id="Coils"/>
    </source>
</evidence>
<evidence type="ECO:0000313" key="4">
    <source>
        <dbReference type="Proteomes" id="UP000322876"/>
    </source>
</evidence>
<accession>A0A5A8F344</accession>
<feature type="coiled-coil region" evidence="1">
    <location>
        <begin position="40"/>
        <end position="91"/>
    </location>
</feature>
<organism evidence="3 4">
    <name type="scientific">Deferribacter autotrophicus</name>
    <dbReference type="NCBI Taxonomy" id="500465"/>
    <lineage>
        <taxon>Bacteria</taxon>
        <taxon>Pseudomonadati</taxon>
        <taxon>Deferribacterota</taxon>
        <taxon>Deferribacteres</taxon>
        <taxon>Deferribacterales</taxon>
        <taxon>Deferribacteraceae</taxon>
        <taxon>Deferribacter</taxon>
    </lineage>
</organism>
<dbReference type="AlphaFoldDB" id="A0A5A8F344"/>
<dbReference type="RefSeq" id="WP_149265984.1">
    <property type="nucleotide sequence ID" value="NZ_VFJB01000004.1"/>
</dbReference>
<gene>
    <name evidence="3" type="ORF">FHQ18_04515</name>
</gene>
<dbReference type="EMBL" id="VFJB01000004">
    <property type="protein sequence ID" value="KAA0258427.1"/>
    <property type="molecule type" value="Genomic_DNA"/>
</dbReference>
<evidence type="ECO:0000256" key="2">
    <source>
        <dbReference type="SAM" id="Phobius"/>
    </source>
</evidence>
<reference evidence="3 4" key="1">
    <citation type="submission" date="2019-06" db="EMBL/GenBank/DDBJ databases">
        <title>Genomic insights into carbon and energy metabolism of Deferribacter autotrophicus revealed new metabolic traits in the phylum Deferribacteres.</title>
        <authorList>
            <person name="Slobodkin A.I."/>
            <person name="Slobodkina G.B."/>
            <person name="Allioux M."/>
            <person name="Alain K."/>
            <person name="Jebbar M."/>
            <person name="Shadrin V."/>
            <person name="Kublanov I.V."/>
            <person name="Toshchakov S.V."/>
            <person name="Bonch-Osmolovskaya E.A."/>
        </authorList>
    </citation>
    <scope>NUCLEOTIDE SEQUENCE [LARGE SCALE GENOMIC DNA]</scope>
    <source>
        <strain evidence="3 4">SL50</strain>
    </source>
</reference>
<dbReference type="InterPro" id="IPR052534">
    <property type="entry name" value="Extracell_DNA_Util/SecSys_Comp"/>
</dbReference>
<dbReference type="OrthoDB" id="9796651at2"/>
<keyword evidence="2" id="KW-0472">Membrane</keyword>
<dbReference type="PANTHER" id="PTHR40278">
    <property type="entry name" value="DNA UTILIZATION PROTEIN HOFN"/>
    <property type="match status" value="1"/>
</dbReference>
<keyword evidence="2" id="KW-1133">Transmembrane helix</keyword>
<dbReference type="Proteomes" id="UP000322876">
    <property type="component" value="Unassembled WGS sequence"/>
</dbReference>
<dbReference type="InterPro" id="IPR007813">
    <property type="entry name" value="PilN"/>
</dbReference>
<sequence length="181" mass="21162">MIRINLLPKKKKFRLQGIYLELFVFFILIVSIIVGIVNINTKLKEQQNLIKREISRLETELRKLRKVDKEVKVLKKRKAELQQKIDLVVRLKQGQKEYYKILTSLEKSLPQDVWIRKLSYGKGQINLEVSSLRSTSVNEFIINMYKSEIFSNIDLKIVRKNQVEGIDINSFTITAKVNLGG</sequence>
<feature type="transmembrane region" description="Helical" evidence="2">
    <location>
        <begin position="20"/>
        <end position="39"/>
    </location>
</feature>
<proteinExistence type="predicted"/>
<keyword evidence="4" id="KW-1185">Reference proteome</keyword>
<dbReference type="PANTHER" id="PTHR40278:SF1">
    <property type="entry name" value="DNA UTILIZATION PROTEIN HOFN"/>
    <property type="match status" value="1"/>
</dbReference>
<dbReference type="Pfam" id="PF05137">
    <property type="entry name" value="PilN"/>
    <property type="match status" value="1"/>
</dbReference>